<gene>
    <name evidence="1" type="ORF">ACCO45_005369</name>
</gene>
<keyword evidence="2" id="KW-1185">Reference proteome</keyword>
<reference evidence="1" key="1">
    <citation type="submission" date="2024-12" db="EMBL/GenBank/DDBJ databases">
        <title>Comparative genomics and development of molecular markers within Purpureocillium lilacinum and among Purpureocillium species.</title>
        <authorList>
            <person name="Yeh Z.-Y."/>
            <person name="Ni N.-T."/>
            <person name="Lo P.-H."/>
            <person name="Mushyakhwo K."/>
            <person name="Lin C.-F."/>
            <person name="Nai Y.-S."/>
        </authorList>
    </citation>
    <scope>NUCLEOTIDE SEQUENCE</scope>
    <source>
        <strain evidence="1">NCHU-NPUST-175</strain>
    </source>
</reference>
<name>A0ACC4DVY2_PURLI</name>
<organism evidence="1 2">
    <name type="scientific">Purpureocillium lilacinum</name>
    <name type="common">Paecilomyces lilacinus</name>
    <dbReference type="NCBI Taxonomy" id="33203"/>
    <lineage>
        <taxon>Eukaryota</taxon>
        <taxon>Fungi</taxon>
        <taxon>Dikarya</taxon>
        <taxon>Ascomycota</taxon>
        <taxon>Pezizomycotina</taxon>
        <taxon>Sordariomycetes</taxon>
        <taxon>Hypocreomycetidae</taxon>
        <taxon>Hypocreales</taxon>
        <taxon>Ophiocordycipitaceae</taxon>
        <taxon>Purpureocillium</taxon>
    </lineage>
</organism>
<proteinExistence type="predicted"/>
<sequence>MHGYVRVPNKRGSLRPEGLETAGHPTEDHHGKTDTCGSVAQPKRLERHWWHLACLAPGARPPAVGTAYTAPGAAWWCLQVPEPKLCPRFTPRFFFSDAALAPLAQALGLPSLSPFARALAGDSVRPSIHPLGGVGGHQQQQRAAS</sequence>
<protein>
    <submittedName>
        <fullName evidence="1">Uncharacterized protein</fullName>
    </submittedName>
</protein>
<dbReference type="Proteomes" id="UP001638806">
    <property type="component" value="Unassembled WGS sequence"/>
</dbReference>
<evidence type="ECO:0000313" key="1">
    <source>
        <dbReference type="EMBL" id="KAL3960252.1"/>
    </source>
</evidence>
<evidence type="ECO:0000313" key="2">
    <source>
        <dbReference type="Proteomes" id="UP001638806"/>
    </source>
</evidence>
<comment type="caution">
    <text evidence="1">The sequence shown here is derived from an EMBL/GenBank/DDBJ whole genome shotgun (WGS) entry which is preliminary data.</text>
</comment>
<dbReference type="EMBL" id="JBGNUJ010000004">
    <property type="protein sequence ID" value="KAL3960252.1"/>
    <property type="molecule type" value="Genomic_DNA"/>
</dbReference>
<accession>A0ACC4DVY2</accession>